<sequence>MIYNLGGAAREAEAMTTRNMRVTVVPRTYSAQMICALNPYGIIISDGSEAAGISDSLKNNIKEIIELKINTIAVGFGHIICAAALGAETEELNSGHRGQNYSVLCPVKSRIYVTDQNHGYTVKNNSIPRLVGEITQINLSDLTPEAIRYRGYPLETVQYRPDNTSNEHTTGWIYDEFTAKCKGDI</sequence>
<dbReference type="Gene3D" id="3.40.50.880">
    <property type="match status" value="1"/>
</dbReference>
<organism evidence="2">
    <name type="scientific">bioreactor metagenome</name>
    <dbReference type="NCBI Taxonomy" id="1076179"/>
    <lineage>
        <taxon>unclassified sequences</taxon>
        <taxon>metagenomes</taxon>
        <taxon>ecological metagenomes</taxon>
    </lineage>
</organism>
<reference evidence="2" key="1">
    <citation type="submission" date="2019-08" db="EMBL/GenBank/DDBJ databases">
        <authorList>
            <person name="Kucharzyk K."/>
            <person name="Murdoch R.W."/>
            <person name="Higgins S."/>
            <person name="Loffler F."/>
        </authorList>
    </citation>
    <scope>NUCLEOTIDE SEQUENCE</scope>
</reference>
<dbReference type="InterPro" id="IPR029062">
    <property type="entry name" value="Class_I_gatase-like"/>
</dbReference>
<protein>
    <submittedName>
        <fullName evidence="2">Carbamoyl-phosphate synthase arginine-specific small chain</fullName>
        <ecNumber evidence="2">6.3.5.5</ecNumber>
    </submittedName>
</protein>
<comment type="caution">
    <text evidence="2">The sequence shown here is derived from an EMBL/GenBank/DDBJ whole genome shotgun (WGS) entry which is preliminary data.</text>
</comment>
<dbReference type="SUPFAM" id="SSF52317">
    <property type="entry name" value="Class I glutamine amidotransferase-like"/>
    <property type="match status" value="1"/>
</dbReference>
<feature type="domain" description="Glutamine amidotransferase" evidence="1">
    <location>
        <begin position="14"/>
        <end position="178"/>
    </location>
</feature>
<keyword evidence="2" id="KW-0436">Ligase</keyword>
<dbReference type="GO" id="GO:0004088">
    <property type="term" value="F:carbamoyl-phosphate synthase (glutamine-hydrolyzing) activity"/>
    <property type="evidence" value="ECO:0007669"/>
    <property type="project" value="UniProtKB-EC"/>
</dbReference>
<proteinExistence type="predicted"/>
<name>A0A645EAX2_9ZZZZ</name>
<accession>A0A645EAX2</accession>
<evidence type="ECO:0000313" key="2">
    <source>
        <dbReference type="EMBL" id="MPM99127.1"/>
    </source>
</evidence>
<evidence type="ECO:0000259" key="1">
    <source>
        <dbReference type="Pfam" id="PF00117"/>
    </source>
</evidence>
<dbReference type="PRINTS" id="PR00099">
    <property type="entry name" value="CPSGATASE"/>
</dbReference>
<dbReference type="AlphaFoldDB" id="A0A645EAX2"/>
<dbReference type="EC" id="6.3.5.5" evidence="2"/>
<dbReference type="EMBL" id="VSSQ01045240">
    <property type="protein sequence ID" value="MPM99127.1"/>
    <property type="molecule type" value="Genomic_DNA"/>
</dbReference>
<gene>
    <name evidence="2" type="primary">carA_54</name>
    <name evidence="2" type="ORF">SDC9_146318</name>
</gene>
<dbReference type="Pfam" id="PF00117">
    <property type="entry name" value="GATase"/>
    <property type="match status" value="1"/>
</dbReference>
<dbReference type="InterPro" id="IPR017926">
    <property type="entry name" value="GATASE"/>
</dbReference>